<dbReference type="Proteomes" id="UP000554482">
    <property type="component" value="Unassembled WGS sequence"/>
</dbReference>
<accession>A0A7J6X316</accession>
<keyword evidence="2" id="KW-1185">Reference proteome</keyword>
<sequence>MDLTPFKLDIDDLVNEFTESNSTTLADMKRIWQSRKFTFIYEARPTNNMAFFMQSLFAHSIYYMLSTTSFSQRLAGLYCLYCLYETQPFRPPFKIYISLGELKRLRSLVLEAKENNIRVVLALVRKMLGEHVFLFGSVEINDNSVTERVNEIMNLQSARMRVAYEKLLANTPIERFLQMDLGMELDLEGVKKMSKAYSTAKEQAINGTFYHYSLFL</sequence>
<protein>
    <submittedName>
        <fullName evidence="1">Small nuclear RNA activating complex (SNAPc), subunit SNAP43 protein</fullName>
    </submittedName>
</protein>
<proteinExistence type="predicted"/>
<gene>
    <name evidence="1" type="ORF">FRX31_006313</name>
</gene>
<name>A0A7J6X316_THATH</name>
<dbReference type="GO" id="GO:0043565">
    <property type="term" value="F:sequence-specific DNA binding"/>
    <property type="evidence" value="ECO:0007669"/>
    <property type="project" value="TreeGrafter"/>
</dbReference>
<evidence type="ECO:0000313" key="2">
    <source>
        <dbReference type="Proteomes" id="UP000554482"/>
    </source>
</evidence>
<comment type="caution">
    <text evidence="1">The sequence shown here is derived from an EMBL/GenBank/DDBJ whole genome shotgun (WGS) entry which is preliminary data.</text>
</comment>
<dbReference type="PANTHER" id="PTHR15131">
    <property type="entry name" value="SMALL NUCLEAR RNA ACTIVATING COMPLEX, POLYPEPTIDE 1"/>
    <property type="match status" value="1"/>
</dbReference>
<organism evidence="1 2">
    <name type="scientific">Thalictrum thalictroides</name>
    <name type="common">Rue-anemone</name>
    <name type="synonym">Anemone thalictroides</name>
    <dbReference type="NCBI Taxonomy" id="46969"/>
    <lineage>
        <taxon>Eukaryota</taxon>
        <taxon>Viridiplantae</taxon>
        <taxon>Streptophyta</taxon>
        <taxon>Embryophyta</taxon>
        <taxon>Tracheophyta</taxon>
        <taxon>Spermatophyta</taxon>
        <taxon>Magnoliopsida</taxon>
        <taxon>Ranunculales</taxon>
        <taxon>Ranunculaceae</taxon>
        <taxon>Thalictroideae</taxon>
        <taxon>Thalictrum</taxon>
    </lineage>
</organism>
<dbReference type="Pfam" id="PF09808">
    <property type="entry name" value="SNAPC1"/>
    <property type="match status" value="1"/>
</dbReference>
<dbReference type="GO" id="GO:0042796">
    <property type="term" value="P:snRNA transcription by RNA polymerase III"/>
    <property type="evidence" value="ECO:0007669"/>
    <property type="project" value="TreeGrafter"/>
</dbReference>
<dbReference type="PANTHER" id="PTHR15131:SF3">
    <property type="entry name" value="SNRNA-ACTIVATING PROTEIN COMPLEX SUBUNIT 1"/>
    <property type="match status" value="1"/>
</dbReference>
<reference evidence="1 2" key="1">
    <citation type="submission" date="2020-06" db="EMBL/GenBank/DDBJ databases">
        <title>Transcriptomic and genomic resources for Thalictrum thalictroides and T. hernandezii: Facilitating candidate gene discovery in an emerging model plant lineage.</title>
        <authorList>
            <person name="Arias T."/>
            <person name="Riano-Pachon D.M."/>
            <person name="Di Stilio V.S."/>
        </authorList>
    </citation>
    <scope>NUCLEOTIDE SEQUENCE [LARGE SCALE GENOMIC DNA]</scope>
    <source>
        <strain evidence="2">cv. WT478/WT964</strain>
        <tissue evidence="1">Leaves</tissue>
    </source>
</reference>
<evidence type="ECO:0000313" key="1">
    <source>
        <dbReference type="EMBL" id="KAF5204101.1"/>
    </source>
</evidence>
<dbReference type="EMBL" id="JABWDY010005862">
    <property type="protein sequence ID" value="KAF5204101.1"/>
    <property type="molecule type" value="Genomic_DNA"/>
</dbReference>
<dbReference type="OrthoDB" id="20127at2759"/>
<dbReference type="GO" id="GO:0019185">
    <property type="term" value="C:snRNA-activating protein complex"/>
    <property type="evidence" value="ECO:0007669"/>
    <property type="project" value="TreeGrafter"/>
</dbReference>
<dbReference type="GO" id="GO:0042795">
    <property type="term" value="P:snRNA transcription by RNA polymerase II"/>
    <property type="evidence" value="ECO:0007669"/>
    <property type="project" value="TreeGrafter"/>
</dbReference>
<dbReference type="AlphaFoldDB" id="A0A7J6X316"/>
<dbReference type="InterPro" id="IPR019188">
    <property type="entry name" value="SNAPC1"/>
</dbReference>